<keyword evidence="6 11" id="KW-1133">Transmembrane helix</keyword>
<evidence type="ECO:0000256" key="6">
    <source>
        <dbReference type="ARBA" id="ARBA00022989"/>
    </source>
</evidence>
<feature type="transmembrane region" description="Helical" evidence="11">
    <location>
        <begin position="247"/>
        <end position="272"/>
    </location>
</feature>
<dbReference type="InterPro" id="IPR047196">
    <property type="entry name" value="YidC_ALB_C"/>
</dbReference>
<evidence type="ECO:0000313" key="13">
    <source>
        <dbReference type="EMBL" id="MBC5754597.1"/>
    </source>
</evidence>
<accession>A0ABR7ICK3</accession>
<name>A0ABR7ICK3_9FIRM</name>
<dbReference type="PANTHER" id="PTHR12428:SF65">
    <property type="entry name" value="CYTOCHROME C OXIDASE ASSEMBLY PROTEIN COX18, MITOCHONDRIAL"/>
    <property type="match status" value="1"/>
</dbReference>
<keyword evidence="4 9" id="KW-0812">Transmembrane</keyword>
<keyword evidence="8" id="KW-0143">Chaperone</keyword>
<keyword evidence="14" id="KW-1185">Reference proteome</keyword>
<dbReference type="InterPro" id="IPR028055">
    <property type="entry name" value="YidC/Oxa/ALB_C"/>
</dbReference>
<dbReference type="CDD" id="cd20070">
    <property type="entry name" value="5TM_YidC_Alb3"/>
    <property type="match status" value="1"/>
</dbReference>
<evidence type="ECO:0000313" key="14">
    <source>
        <dbReference type="Proteomes" id="UP000621540"/>
    </source>
</evidence>
<keyword evidence="10" id="KW-0175">Coiled coil</keyword>
<evidence type="ECO:0000256" key="1">
    <source>
        <dbReference type="ARBA" id="ARBA00004651"/>
    </source>
</evidence>
<dbReference type="InterPro" id="IPR001708">
    <property type="entry name" value="YidC/ALB3/OXA1/COX18"/>
</dbReference>
<keyword evidence="5" id="KW-0653">Protein transport</keyword>
<comment type="caution">
    <text evidence="13">The sequence shown here is derived from an EMBL/GenBank/DDBJ whole genome shotgun (WGS) entry which is preliminary data.</text>
</comment>
<evidence type="ECO:0000256" key="10">
    <source>
        <dbReference type="SAM" id="Coils"/>
    </source>
</evidence>
<keyword evidence="3" id="KW-1003">Cell membrane</keyword>
<gene>
    <name evidence="13" type="ORF">H8Z76_11330</name>
</gene>
<comment type="subcellular location">
    <subcellularLocation>
        <location evidence="1">Cell membrane</location>
        <topology evidence="1">Multi-pass membrane protein</topology>
    </subcellularLocation>
    <subcellularLocation>
        <location evidence="9">Membrane</location>
        <topology evidence="9">Multi-pass membrane protein</topology>
    </subcellularLocation>
</comment>
<evidence type="ECO:0000256" key="9">
    <source>
        <dbReference type="RuleBase" id="RU003945"/>
    </source>
</evidence>
<feature type="transmembrane region" description="Helical" evidence="11">
    <location>
        <begin position="6"/>
        <end position="26"/>
    </location>
</feature>
<evidence type="ECO:0000259" key="12">
    <source>
        <dbReference type="Pfam" id="PF02096"/>
    </source>
</evidence>
<feature type="domain" description="Membrane insertase YidC/Oxa/ALB C-terminal" evidence="12">
    <location>
        <begin position="39"/>
        <end position="328"/>
    </location>
</feature>
<comment type="similarity">
    <text evidence="9">Belongs to the OXA1/ALB3/YidC family.</text>
</comment>
<reference evidence="13 14" key="1">
    <citation type="submission" date="2020-08" db="EMBL/GenBank/DDBJ databases">
        <title>Genome public.</title>
        <authorList>
            <person name="Liu C."/>
            <person name="Sun Q."/>
        </authorList>
    </citation>
    <scope>NUCLEOTIDE SEQUENCE [LARGE SCALE GENOMIC DNA]</scope>
    <source>
        <strain evidence="13 14">BX0805</strain>
    </source>
</reference>
<feature type="transmembrane region" description="Helical" evidence="11">
    <location>
        <begin position="293"/>
        <end position="314"/>
    </location>
</feature>
<protein>
    <submittedName>
        <fullName evidence="13">YidC/Oxa1 family membrane protein insertase</fullName>
    </submittedName>
</protein>
<feature type="transmembrane region" description="Helical" evidence="11">
    <location>
        <begin position="38"/>
        <end position="58"/>
    </location>
</feature>
<evidence type="ECO:0000256" key="5">
    <source>
        <dbReference type="ARBA" id="ARBA00022927"/>
    </source>
</evidence>
<dbReference type="NCBIfam" id="TIGR03592">
    <property type="entry name" value="yidC_oxa1_cterm"/>
    <property type="match status" value="1"/>
</dbReference>
<dbReference type="PANTHER" id="PTHR12428">
    <property type="entry name" value="OXA1"/>
    <property type="match status" value="1"/>
</dbReference>
<dbReference type="EMBL" id="JACOQH010000009">
    <property type="protein sequence ID" value="MBC5754597.1"/>
    <property type="molecule type" value="Genomic_DNA"/>
</dbReference>
<evidence type="ECO:0000256" key="7">
    <source>
        <dbReference type="ARBA" id="ARBA00023136"/>
    </source>
</evidence>
<evidence type="ECO:0000256" key="4">
    <source>
        <dbReference type="ARBA" id="ARBA00022692"/>
    </source>
</evidence>
<evidence type="ECO:0000256" key="2">
    <source>
        <dbReference type="ARBA" id="ARBA00022448"/>
    </source>
</evidence>
<evidence type="ECO:0000256" key="11">
    <source>
        <dbReference type="SAM" id="Phobius"/>
    </source>
</evidence>
<evidence type="ECO:0000256" key="8">
    <source>
        <dbReference type="ARBA" id="ARBA00023186"/>
    </source>
</evidence>
<organism evidence="13 14">
    <name type="scientific">Roseburia yibonii</name>
    <dbReference type="NCBI Taxonomy" id="2763063"/>
    <lineage>
        <taxon>Bacteria</taxon>
        <taxon>Bacillati</taxon>
        <taxon>Bacillota</taxon>
        <taxon>Clostridia</taxon>
        <taxon>Lachnospirales</taxon>
        <taxon>Lachnospiraceae</taxon>
        <taxon>Roseburia</taxon>
    </lineage>
</organism>
<evidence type="ECO:0000256" key="3">
    <source>
        <dbReference type="ARBA" id="ARBA00022475"/>
    </source>
</evidence>
<keyword evidence="7 11" id="KW-0472">Membrane</keyword>
<feature type="coiled-coil region" evidence="10">
    <location>
        <begin position="339"/>
        <end position="366"/>
    </location>
</feature>
<dbReference type="Proteomes" id="UP000621540">
    <property type="component" value="Unassembled WGS sequence"/>
</dbReference>
<dbReference type="Pfam" id="PF02096">
    <property type="entry name" value="60KD_IMP"/>
    <property type="match status" value="1"/>
</dbReference>
<keyword evidence="2" id="KW-0813">Transport</keyword>
<proteinExistence type="inferred from homology"/>
<sequence>MVLTQYSGKILGPIARFFGWIMNGIYMFFSNTFGVESIALSIIILTMLIYLCMFPLTLKQQKFSKLSQKMQPELQAIQKKYGNRKDQASMMAMQEETQKLYEKYGISPTGSCLQAVVQMPIWFALYRVFQNVPAYVSSVKGVFADLVNGIMNVSGYQNIMTKLTETYNLGVQTDFTVKDKTALYNYIVDVVYKLPSSGWDTLKDKFPDLSGVIDTTNTSVHGFNYFLGMNISDTPLAIIKNAASNHLYLILIAAILVPVFSYITQVLSLKLMPQAGGDNDQMAKQMKMMNNTMPVFMAFMCFITPVGLGIYWIAGAVCRIAQQFLINKHMEKVNLDDIIAKNQEKAKKKREKMGIAENQINNAARMSTRRNTTLSTLTEEEKEEKLKKAAEYTSKANPNSLAAKANMVREFNEKNNK</sequence>